<evidence type="ECO:0000256" key="9">
    <source>
        <dbReference type="ARBA" id="ARBA00061532"/>
    </source>
</evidence>
<comment type="function">
    <text evidence="8">Involved in peptidoglycan biosynthesis. Transports lipid-linked peptidoglycan precursors from the inner to the outer leaflet of the cytoplasmic membrane.</text>
</comment>
<dbReference type="GO" id="GO:0015648">
    <property type="term" value="F:lipid-linked peptidoglycan transporter activity"/>
    <property type="evidence" value="ECO:0007669"/>
    <property type="project" value="TreeGrafter"/>
</dbReference>
<keyword evidence="4" id="KW-0133">Cell shape</keyword>
<evidence type="ECO:0000256" key="10">
    <source>
        <dbReference type="SAM" id="Phobius"/>
    </source>
</evidence>
<comment type="similarity">
    <text evidence="9">Belongs to the MurJ/MviN family.</text>
</comment>
<feature type="transmembrane region" description="Helical" evidence="10">
    <location>
        <begin position="6"/>
        <end position="25"/>
    </location>
</feature>
<evidence type="ECO:0000256" key="7">
    <source>
        <dbReference type="ARBA" id="ARBA00023136"/>
    </source>
</evidence>
<dbReference type="GO" id="GO:0008360">
    <property type="term" value="P:regulation of cell shape"/>
    <property type="evidence" value="ECO:0007669"/>
    <property type="project" value="UniProtKB-KW"/>
</dbReference>
<accession>A0A6S5RN02</accession>
<evidence type="ECO:0000256" key="1">
    <source>
        <dbReference type="ARBA" id="ARBA00004651"/>
    </source>
</evidence>
<dbReference type="InterPro" id="IPR004268">
    <property type="entry name" value="MurJ"/>
</dbReference>
<feature type="transmembrane region" description="Helical" evidence="10">
    <location>
        <begin position="407"/>
        <end position="425"/>
    </location>
</feature>
<feature type="transmembrane region" description="Helical" evidence="10">
    <location>
        <begin position="56"/>
        <end position="74"/>
    </location>
</feature>
<keyword evidence="3 10" id="KW-0812">Transmembrane</keyword>
<dbReference type="PRINTS" id="PR01806">
    <property type="entry name" value="VIRFACTRMVIN"/>
</dbReference>
<dbReference type="GO" id="GO:0005886">
    <property type="term" value="C:plasma membrane"/>
    <property type="evidence" value="ECO:0007669"/>
    <property type="project" value="UniProtKB-SubCell"/>
</dbReference>
<feature type="transmembrane region" description="Helical" evidence="10">
    <location>
        <begin position="348"/>
        <end position="370"/>
    </location>
</feature>
<dbReference type="GO" id="GO:0009252">
    <property type="term" value="P:peptidoglycan biosynthetic process"/>
    <property type="evidence" value="ECO:0007669"/>
    <property type="project" value="UniProtKB-KW"/>
</dbReference>
<dbReference type="AlphaFoldDB" id="A0A6S5RN02"/>
<keyword evidence="2" id="KW-1003">Cell membrane</keyword>
<name>A0A6S5RN02_9GAMM</name>
<feature type="transmembrane region" description="Helical" evidence="10">
    <location>
        <begin position="86"/>
        <end position="116"/>
    </location>
</feature>
<keyword evidence="6 10" id="KW-1133">Transmembrane helix</keyword>
<evidence type="ECO:0000256" key="2">
    <source>
        <dbReference type="ARBA" id="ARBA00022475"/>
    </source>
</evidence>
<feature type="transmembrane region" description="Helical" evidence="10">
    <location>
        <begin position="228"/>
        <end position="253"/>
    </location>
</feature>
<protein>
    <submittedName>
        <fullName evidence="11">Putative lipid II flippase MurJ</fullName>
    </submittedName>
</protein>
<feature type="transmembrane region" description="Helical" evidence="10">
    <location>
        <begin position="446"/>
        <end position="469"/>
    </location>
</feature>
<evidence type="ECO:0000313" key="11">
    <source>
        <dbReference type="EMBL" id="BBT15707.1"/>
    </source>
</evidence>
<feature type="transmembrane region" description="Helical" evidence="10">
    <location>
        <begin position="157"/>
        <end position="180"/>
    </location>
</feature>
<proteinExistence type="inferred from homology"/>
<evidence type="ECO:0000256" key="4">
    <source>
        <dbReference type="ARBA" id="ARBA00022960"/>
    </source>
</evidence>
<evidence type="ECO:0000256" key="5">
    <source>
        <dbReference type="ARBA" id="ARBA00022984"/>
    </source>
</evidence>
<evidence type="ECO:0000256" key="6">
    <source>
        <dbReference type="ARBA" id="ARBA00022989"/>
    </source>
</evidence>
<dbReference type="EMBL" id="AP022213">
    <property type="protein sequence ID" value="BBT15707.1"/>
    <property type="molecule type" value="Genomic_DNA"/>
</dbReference>
<dbReference type="PANTHER" id="PTHR47019:SF1">
    <property type="entry name" value="LIPID II FLIPPASE MURJ"/>
    <property type="match status" value="1"/>
</dbReference>
<dbReference type="GO" id="GO:0034204">
    <property type="term" value="P:lipid translocation"/>
    <property type="evidence" value="ECO:0007669"/>
    <property type="project" value="TreeGrafter"/>
</dbReference>
<gene>
    <name evidence="11" type="ORF">WP8S17C03_17560</name>
</gene>
<feature type="transmembrane region" description="Helical" evidence="10">
    <location>
        <begin position="186"/>
        <end position="207"/>
    </location>
</feature>
<dbReference type="Pfam" id="PF03023">
    <property type="entry name" value="MurJ"/>
    <property type="match status" value="1"/>
</dbReference>
<organism evidence="11 12">
    <name type="scientific">Metapseudomonas otitidis</name>
    <dbReference type="NCBI Taxonomy" id="319939"/>
    <lineage>
        <taxon>Bacteria</taxon>
        <taxon>Pseudomonadati</taxon>
        <taxon>Pseudomonadota</taxon>
        <taxon>Gammaproteobacteria</taxon>
        <taxon>Pseudomonadales</taxon>
        <taxon>Pseudomonadaceae</taxon>
        <taxon>Metapseudomonas</taxon>
    </lineage>
</organism>
<feature type="transmembrane region" description="Helical" evidence="10">
    <location>
        <begin position="273"/>
        <end position="293"/>
    </location>
</feature>
<dbReference type="InterPro" id="IPR051050">
    <property type="entry name" value="Lipid_II_flippase_MurJ/MviN"/>
</dbReference>
<sequence length="505" mass="54159">MSFSGRASLMSAGFLLSLALMMGRLAGFLREIMLASFLGLSIQADVAIILLTIPDLLVNLLLSGGIGVALIPTLKSLSAKKSSALFFQASLVVGLVFTAVSVLFILLPSACFWVLAPGLPEPLQYLESWMVYIIAVAIPLTALSGVSTAVLNSRNKFFVSGCGTLIFNLSIIASLLVATIRGEQYLAWLCFGIFCGVVIRWWSQLLAMGDAVLNRSVLRHEWLVSSFLLRKFLVGLASSSLLVVVPVILRAGATNLGEGELAAFNYAIKLVELPIGIFITTLATVAFPQLSAAHTGIDPAAFGRLLSDVIQRSLALSAAVVLCGVPFIDSVVYLLFSSGRVDIEGLHHITILAQIALLSVPFVAVSSLAATALNASGRSKLVLINTCVVVLLLFLFCIPGLLLTEPVILMGALPVFYMVYSFYLVRAVERKTLKQGLMIVTLGIRYFFVIGGVVFVSILIDAFILRIVLGSQSLWIVSVCRVCLAGITFMISLVAGIYVKRMSQE</sequence>
<keyword evidence="7 10" id="KW-0472">Membrane</keyword>
<feature type="transmembrane region" description="Helical" evidence="10">
    <location>
        <begin position="128"/>
        <end position="150"/>
    </location>
</feature>
<reference evidence="11 12" key="1">
    <citation type="submission" date="2019-12" db="EMBL/GenBank/DDBJ databases">
        <title>complete genome sequences of Pseudomonas otitidis str. WP8-S17-CRE-03 isolated from wastewater treatment plant effluent.</title>
        <authorList>
            <person name="Sekizuka T."/>
            <person name="Itokawa K."/>
            <person name="Yatsu K."/>
            <person name="Inamine Y."/>
            <person name="Kuroda M."/>
        </authorList>
    </citation>
    <scope>NUCLEOTIDE SEQUENCE [LARGE SCALE GENOMIC DNA]</scope>
    <source>
        <strain evidence="11 12">WP8-S17-CRE-03</strain>
    </source>
</reference>
<keyword evidence="5" id="KW-0573">Peptidoglycan synthesis</keyword>
<feature type="transmembrane region" description="Helical" evidence="10">
    <location>
        <begin position="382"/>
        <end position="401"/>
    </location>
</feature>
<dbReference type="Proteomes" id="UP000515591">
    <property type="component" value="Chromosome"/>
</dbReference>
<comment type="subcellular location">
    <subcellularLocation>
        <location evidence="1">Cell membrane</location>
        <topology evidence="1">Multi-pass membrane protein</topology>
    </subcellularLocation>
</comment>
<evidence type="ECO:0000256" key="3">
    <source>
        <dbReference type="ARBA" id="ARBA00022692"/>
    </source>
</evidence>
<feature type="transmembrane region" description="Helical" evidence="10">
    <location>
        <begin position="475"/>
        <end position="499"/>
    </location>
</feature>
<dbReference type="PANTHER" id="PTHR47019">
    <property type="entry name" value="LIPID II FLIPPASE MURJ"/>
    <property type="match status" value="1"/>
</dbReference>
<feature type="transmembrane region" description="Helical" evidence="10">
    <location>
        <begin position="314"/>
        <end position="336"/>
    </location>
</feature>
<evidence type="ECO:0000313" key="12">
    <source>
        <dbReference type="Proteomes" id="UP000515591"/>
    </source>
</evidence>
<evidence type="ECO:0000256" key="8">
    <source>
        <dbReference type="ARBA" id="ARBA00060041"/>
    </source>
</evidence>